<evidence type="ECO:0000256" key="1">
    <source>
        <dbReference type="SAM" id="Phobius"/>
    </source>
</evidence>
<evidence type="ECO:0000313" key="2">
    <source>
        <dbReference type="EMBL" id="KAB1440369.1"/>
    </source>
</evidence>
<comment type="caution">
    <text evidence="2">The sequence shown here is derived from an EMBL/GenBank/DDBJ whole genome shotgun (WGS) entry which is preliminary data.</text>
</comment>
<protein>
    <recommendedName>
        <fullName evidence="4">Polysulfide reductase NrfD</fullName>
    </recommendedName>
</protein>
<keyword evidence="1" id="KW-1133">Transmembrane helix</keyword>
<feature type="transmembrane region" description="Helical" evidence="1">
    <location>
        <begin position="286"/>
        <end position="310"/>
    </location>
</feature>
<dbReference type="OrthoDB" id="5471546at2"/>
<feature type="transmembrane region" description="Helical" evidence="1">
    <location>
        <begin position="56"/>
        <end position="78"/>
    </location>
</feature>
<organism evidence="2 3">
    <name type="scientific">Pseudodesulfovibrio senegalensis</name>
    <dbReference type="NCBI Taxonomy" id="1721087"/>
    <lineage>
        <taxon>Bacteria</taxon>
        <taxon>Pseudomonadati</taxon>
        <taxon>Thermodesulfobacteriota</taxon>
        <taxon>Desulfovibrionia</taxon>
        <taxon>Desulfovibrionales</taxon>
        <taxon>Desulfovibrionaceae</taxon>
    </lineage>
</organism>
<keyword evidence="1" id="KW-0812">Transmembrane</keyword>
<accession>A0A6N6N1J8</accession>
<feature type="transmembrane region" description="Helical" evidence="1">
    <location>
        <begin position="98"/>
        <end position="116"/>
    </location>
</feature>
<dbReference type="AlphaFoldDB" id="A0A6N6N1J8"/>
<evidence type="ECO:0008006" key="4">
    <source>
        <dbReference type="Google" id="ProtNLM"/>
    </source>
</evidence>
<feature type="transmembrane region" description="Helical" evidence="1">
    <location>
        <begin position="253"/>
        <end position="274"/>
    </location>
</feature>
<proteinExistence type="predicted"/>
<name>A0A6N6N1J8_9BACT</name>
<feature type="transmembrane region" description="Helical" evidence="1">
    <location>
        <begin position="174"/>
        <end position="200"/>
    </location>
</feature>
<reference evidence="2 3" key="1">
    <citation type="journal article" date="2017" name="Int. J. Syst. Evol. Microbiol.">
        <title>Desulfovibrio senegalensis sp. nov., a mesophilic sulfate reducer isolated from marine sediment.</title>
        <authorList>
            <person name="Thioye A."/>
            <person name="Gam Z.B.A."/>
            <person name="Mbengue M."/>
            <person name="Cayol J.L."/>
            <person name="Joseph-Bartoli M."/>
            <person name="Toure-Kane C."/>
            <person name="Labat M."/>
        </authorList>
    </citation>
    <scope>NUCLEOTIDE SEQUENCE [LARGE SCALE GENOMIC DNA]</scope>
    <source>
        <strain evidence="2 3">DSM 101509</strain>
    </source>
</reference>
<keyword evidence="3" id="KW-1185">Reference proteome</keyword>
<dbReference type="RefSeq" id="WP_151151810.1">
    <property type="nucleotide sequence ID" value="NZ_WAIE01000007.1"/>
</dbReference>
<feature type="transmembrane region" description="Helical" evidence="1">
    <location>
        <begin position="14"/>
        <end position="35"/>
    </location>
</feature>
<evidence type="ECO:0000313" key="3">
    <source>
        <dbReference type="Proteomes" id="UP000438699"/>
    </source>
</evidence>
<dbReference type="EMBL" id="WAIE01000007">
    <property type="protein sequence ID" value="KAB1440369.1"/>
    <property type="molecule type" value="Genomic_DNA"/>
</dbReference>
<feature type="transmembrane region" description="Helical" evidence="1">
    <location>
        <begin position="128"/>
        <end position="154"/>
    </location>
</feature>
<gene>
    <name evidence="2" type="ORF">F8A88_14070</name>
</gene>
<sequence length="313" mass="33913">MDITESLTLVAQMAAPAFFDLMGLAALGAAFVATLNQLAAQNSSKAFYDKYAQQTAIMGLGLLGISMAAVAIAGTVAINRMPWLGQWLSDTSSPFMPFYASVGLGIILYIPYALLWKRFRKHKMLHTMLGAITSGSLLAGLALFVAALYIFGITTTGASSTFEVAELPLHSGSFFWPLTVQYTLFAISAAAGLSLVYLVLRRNKDDFGRDYYKFSLPLAARWALGAMLLEMASQAWLFALLSPEARTLVLQTGMGALWGGLLGFSLICCLLWLLLARSAHPMRMKWLAFVGALLLWTIHSLNCAVCLGLVSMI</sequence>
<feature type="transmembrane region" description="Helical" evidence="1">
    <location>
        <begin position="221"/>
        <end position="241"/>
    </location>
</feature>
<keyword evidence="1" id="KW-0472">Membrane</keyword>
<dbReference type="Proteomes" id="UP000438699">
    <property type="component" value="Unassembled WGS sequence"/>
</dbReference>